<gene>
    <name evidence="1" type="ORF">PXEA_LOCUS37326</name>
</gene>
<reference evidence="1" key="1">
    <citation type="submission" date="2018-11" db="EMBL/GenBank/DDBJ databases">
        <authorList>
            <consortium name="Pathogen Informatics"/>
        </authorList>
    </citation>
    <scope>NUCLEOTIDE SEQUENCE</scope>
</reference>
<evidence type="ECO:0000313" key="2">
    <source>
        <dbReference type="Proteomes" id="UP000784294"/>
    </source>
</evidence>
<comment type="caution">
    <text evidence="1">The sequence shown here is derived from an EMBL/GenBank/DDBJ whole genome shotgun (WGS) entry which is preliminary data.</text>
</comment>
<name>A0A448XSG4_9PLAT</name>
<protein>
    <submittedName>
        <fullName evidence="1">Uncharacterized protein</fullName>
    </submittedName>
</protein>
<dbReference type="AlphaFoldDB" id="A0A448XSG4"/>
<dbReference type="Proteomes" id="UP000784294">
    <property type="component" value="Unassembled WGS sequence"/>
</dbReference>
<evidence type="ECO:0000313" key="1">
    <source>
        <dbReference type="EMBL" id="VEL43886.1"/>
    </source>
</evidence>
<organism evidence="1 2">
    <name type="scientific">Protopolystoma xenopodis</name>
    <dbReference type="NCBI Taxonomy" id="117903"/>
    <lineage>
        <taxon>Eukaryota</taxon>
        <taxon>Metazoa</taxon>
        <taxon>Spiralia</taxon>
        <taxon>Lophotrochozoa</taxon>
        <taxon>Platyhelminthes</taxon>
        <taxon>Monogenea</taxon>
        <taxon>Polyopisthocotylea</taxon>
        <taxon>Polystomatidea</taxon>
        <taxon>Polystomatidae</taxon>
        <taxon>Protopolystoma</taxon>
    </lineage>
</organism>
<keyword evidence="2" id="KW-1185">Reference proteome</keyword>
<sequence>MIRERDNFTRRPSDEVQIAQEEAEGCLSDGRVSPDYTLAGLFQPAGTTALLANAEFVRRKNHHRGQRVYLHNRAVLRPS</sequence>
<proteinExistence type="predicted"/>
<accession>A0A448XSG4</accession>
<dbReference type="EMBL" id="CAAALY010286369">
    <property type="protein sequence ID" value="VEL43886.1"/>
    <property type="molecule type" value="Genomic_DNA"/>
</dbReference>